<organism evidence="1 2">
    <name type="scientific">Pristionchus pacificus</name>
    <name type="common">Parasitic nematode worm</name>
    <dbReference type="NCBI Taxonomy" id="54126"/>
    <lineage>
        <taxon>Eukaryota</taxon>
        <taxon>Metazoa</taxon>
        <taxon>Ecdysozoa</taxon>
        <taxon>Nematoda</taxon>
        <taxon>Chromadorea</taxon>
        <taxon>Rhabditida</taxon>
        <taxon>Rhabditina</taxon>
        <taxon>Diplogasteromorpha</taxon>
        <taxon>Diplogasteroidea</taxon>
        <taxon>Neodiplogasteridae</taxon>
        <taxon>Pristionchus</taxon>
    </lineage>
</organism>
<evidence type="ECO:0000313" key="1">
    <source>
        <dbReference type="EnsemblMetazoa" id="PPA10644.1"/>
    </source>
</evidence>
<dbReference type="Proteomes" id="UP000005239">
    <property type="component" value="Unassembled WGS sequence"/>
</dbReference>
<accession>A0A2A6BKP4</accession>
<accession>A0A8R1Y8E6</accession>
<dbReference type="AlphaFoldDB" id="A0A2A6BKP4"/>
<name>A0A2A6BKP4_PRIPA</name>
<protein>
    <submittedName>
        <fullName evidence="1">Uncharacterized protein</fullName>
    </submittedName>
</protein>
<sequence length="77" mass="8157">MPRLMPAAKNRPAVKDAGLAHKKMPAATVQKVVLGGDGGSQQKGLTAAIGELAKHAVTEGSKAVLNFNRSFEKKREF</sequence>
<reference evidence="2" key="1">
    <citation type="journal article" date="2008" name="Nat. Genet.">
        <title>The Pristionchus pacificus genome provides a unique perspective on nematode lifestyle and parasitism.</title>
        <authorList>
            <person name="Dieterich C."/>
            <person name="Clifton S.W."/>
            <person name="Schuster L.N."/>
            <person name="Chinwalla A."/>
            <person name="Delehaunty K."/>
            <person name="Dinkelacker I."/>
            <person name="Fulton L."/>
            <person name="Fulton R."/>
            <person name="Godfrey J."/>
            <person name="Minx P."/>
            <person name="Mitreva M."/>
            <person name="Roeseler W."/>
            <person name="Tian H."/>
            <person name="Witte H."/>
            <person name="Yang S.P."/>
            <person name="Wilson R.K."/>
            <person name="Sommer R.J."/>
        </authorList>
    </citation>
    <scope>NUCLEOTIDE SEQUENCE [LARGE SCALE GENOMIC DNA]</scope>
    <source>
        <strain evidence="2">PS312</strain>
    </source>
</reference>
<gene>
    <name evidence="1" type="primary">WBGene00100198</name>
</gene>
<keyword evidence="2" id="KW-1185">Reference proteome</keyword>
<reference evidence="1" key="2">
    <citation type="submission" date="2022-06" db="UniProtKB">
        <authorList>
            <consortium name="EnsemblMetazoa"/>
        </authorList>
    </citation>
    <scope>IDENTIFICATION</scope>
    <source>
        <strain evidence="1">PS312</strain>
    </source>
</reference>
<proteinExistence type="predicted"/>
<dbReference type="EnsemblMetazoa" id="PPA10644.1">
    <property type="protein sequence ID" value="PPA10644.1"/>
    <property type="gene ID" value="WBGene00100198"/>
</dbReference>
<evidence type="ECO:0000313" key="2">
    <source>
        <dbReference type="Proteomes" id="UP000005239"/>
    </source>
</evidence>